<gene>
    <name evidence="5" type="ORF">CLV43_10196</name>
</gene>
<reference evidence="5 6" key="1">
    <citation type="submission" date="2018-03" db="EMBL/GenBank/DDBJ databases">
        <title>Genomic Encyclopedia of Archaeal and Bacterial Type Strains, Phase II (KMG-II): from individual species to whole genera.</title>
        <authorList>
            <person name="Goeker M."/>
        </authorList>
    </citation>
    <scope>NUCLEOTIDE SEQUENCE [LARGE SCALE GENOMIC DNA]</scope>
    <source>
        <strain evidence="5 6">DSM 44720</strain>
    </source>
</reference>
<dbReference type="InterPro" id="IPR012337">
    <property type="entry name" value="RNaseH-like_sf"/>
</dbReference>
<dbReference type="SUPFAM" id="SSF53098">
    <property type="entry name" value="Ribonuclease H-like"/>
    <property type="match status" value="1"/>
</dbReference>
<feature type="domain" description="Exonuclease" evidence="4">
    <location>
        <begin position="9"/>
        <end position="174"/>
    </location>
</feature>
<dbReference type="InterPro" id="IPR013520">
    <property type="entry name" value="Ribonucl_H"/>
</dbReference>
<evidence type="ECO:0000313" key="5">
    <source>
        <dbReference type="EMBL" id="PRY45836.1"/>
    </source>
</evidence>
<dbReference type="PANTHER" id="PTHR30231">
    <property type="entry name" value="DNA POLYMERASE III SUBUNIT EPSILON"/>
    <property type="match status" value="1"/>
</dbReference>
<dbReference type="FunFam" id="3.30.420.10:FF:000045">
    <property type="entry name" value="3'-5' exonuclease DinG"/>
    <property type="match status" value="1"/>
</dbReference>
<comment type="caution">
    <text evidence="5">The sequence shown here is derived from an EMBL/GenBank/DDBJ whole genome shotgun (WGS) entry which is preliminary data.</text>
</comment>
<evidence type="ECO:0000256" key="3">
    <source>
        <dbReference type="ARBA" id="ARBA00022839"/>
    </source>
</evidence>
<dbReference type="SUPFAM" id="SSF52113">
    <property type="entry name" value="BRCT domain"/>
    <property type="match status" value="1"/>
</dbReference>
<proteinExistence type="predicted"/>
<dbReference type="Gene3D" id="3.40.50.10190">
    <property type="entry name" value="BRCT domain"/>
    <property type="match status" value="1"/>
</dbReference>
<keyword evidence="6" id="KW-1185">Reference proteome</keyword>
<dbReference type="PANTHER" id="PTHR30231:SF4">
    <property type="entry name" value="PROTEIN NEN2"/>
    <property type="match status" value="1"/>
</dbReference>
<dbReference type="Proteomes" id="UP000239494">
    <property type="component" value="Unassembled WGS sequence"/>
</dbReference>
<sequence>MGVSLVSAGYAVVDTETTGFAARGGDRIAEVAVVHLDEDGVVTDEWCTLVNPVRDLGPQHVHRISAAEVWHAPTFAEVAGALAARLANRVLVAHNLAFDARFLTAEFGRLGVEWPTPGLCTMRLAADYLPGRAGRSLRACCDAAGVSLLDAHSALHDAHAAAGLFADYLRKAGRPEPWRGLLDDAERAPWPVFASDQAQLVRRGEVVAQRTTGTELVTLVRGDTVVFTGQMLDPRDVWVDRASAAGLRVVQGYVTKATRVLVAADPFTLSSKARRARAYEVPIVSEEDFGSMLARLA</sequence>
<keyword evidence="2" id="KW-0378">Hydrolase</keyword>
<dbReference type="GO" id="GO:0005829">
    <property type="term" value="C:cytosol"/>
    <property type="evidence" value="ECO:0007669"/>
    <property type="project" value="TreeGrafter"/>
</dbReference>
<keyword evidence="1" id="KW-0540">Nuclease</keyword>
<keyword evidence="3" id="KW-0269">Exonuclease</keyword>
<dbReference type="GO" id="GO:0008408">
    <property type="term" value="F:3'-5' exonuclease activity"/>
    <property type="evidence" value="ECO:0007669"/>
    <property type="project" value="TreeGrafter"/>
</dbReference>
<dbReference type="InterPro" id="IPR036397">
    <property type="entry name" value="RNaseH_sf"/>
</dbReference>
<dbReference type="CDD" id="cd06127">
    <property type="entry name" value="DEDDh"/>
    <property type="match status" value="1"/>
</dbReference>
<evidence type="ECO:0000259" key="4">
    <source>
        <dbReference type="SMART" id="SM00479"/>
    </source>
</evidence>
<organism evidence="5 6">
    <name type="scientific">Umezawaea tangerina</name>
    <dbReference type="NCBI Taxonomy" id="84725"/>
    <lineage>
        <taxon>Bacteria</taxon>
        <taxon>Bacillati</taxon>
        <taxon>Actinomycetota</taxon>
        <taxon>Actinomycetes</taxon>
        <taxon>Pseudonocardiales</taxon>
        <taxon>Pseudonocardiaceae</taxon>
        <taxon>Umezawaea</taxon>
    </lineage>
</organism>
<evidence type="ECO:0000313" key="6">
    <source>
        <dbReference type="Proteomes" id="UP000239494"/>
    </source>
</evidence>
<evidence type="ECO:0000256" key="1">
    <source>
        <dbReference type="ARBA" id="ARBA00022722"/>
    </source>
</evidence>
<dbReference type="Gene3D" id="3.30.420.10">
    <property type="entry name" value="Ribonuclease H-like superfamily/Ribonuclease H"/>
    <property type="match status" value="1"/>
</dbReference>
<accession>A0A2T0TJI6</accession>
<dbReference type="Pfam" id="PF00929">
    <property type="entry name" value="RNase_T"/>
    <property type="match status" value="1"/>
</dbReference>
<protein>
    <submittedName>
        <fullName evidence="5">DNA polymerase-3 subunit epsilon</fullName>
    </submittedName>
</protein>
<name>A0A2T0TJI6_9PSEU</name>
<dbReference type="EMBL" id="PVTF01000001">
    <property type="protein sequence ID" value="PRY45836.1"/>
    <property type="molecule type" value="Genomic_DNA"/>
</dbReference>
<dbReference type="GO" id="GO:0003676">
    <property type="term" value="F:nucleic acid binding"/>
    <property type="evidence" value="ECO:0007669"/>
    <property type="project" value="InterPro"/>
</dbReference>
<dbReference type="SMART" id="SM00479">
    <property type="entry name" value="EXOIII"/>
    <property type="match status" value="1"/>
</dbReference>
<dbReference type="AlphaFoldDB" id="A0A2T0TJI6"/>
<evidence type="ECO:0000256" key="2">
    <source>
        <dbReference type="ARBA" id="ARBA00022801"/>
    </source>
</evidence>
<dbReference type="InterPro" id="IPR036420">
    <property type="entry name" value="BRCT_dom_sf"/>
</dbReference>